<reference evidence="2 3" key="1">
    <citation type="submission" date="2019-09" db="EMBL/GenBank/DDBJ databases">
        <title>Gimesia benthica sp. nov., a novel bacterium isolated from deep-sea water of the Northwest Indian Ocean.</title>
        <authorList>
            <person name="Dai X."/>
        </authorList>
    </citation>
    <scope>NUCLEOTIDE SEQUENCE [LARGE SCALE GENOMIC DNA]</scope>
    <source>
        <strain evidence="2 3">E7</strain>
    </source>
</reference>
<sequence>MTQYWCVNFDSKECMIYGIEHNLWMMQYQYKDESGNEFQGGRQKAATTSNWKRLPEINEGDWFVAYLPKKHTPNGFFAFGRICKPRKPATSDAHVSTVADYLTARSSHEFDSGIIHYTDAPVFYEDYDDEWRRPEAQGDMRYAQRIDVEEWQYYQANGIPWLSSLSVPAYEIQKAFFQIDKESFDKIVKELKTADDKNRKPQEREIRIFPNADKSEHGFETTEDFKNYLKGEVFSKENGRYRHTDTKNADIIILSRDGLAYGQFEIVGQEKPNDEDLIAYPKAQKTYLVEKSTLYNNPVRLSDLSIKGLSWTKKVTEDQYQEIQKAAKGGSEYSSSVVLPESQIELERVLRVVTQRLGQGVFRDELIQMYEGKCAITGCNAIEALEAAHIDPYCNTGSNDPSNGLLLRADIHKLFDRNLVGIEPDSLTVHISASISNTEYGNLNGKTLLAPQAEIIEPNQQALERRWNEFQIQD</sequence>
<dbReference type="InterPro" id="IPR003615">
    <property type="entry name" value="HNH_nuc"/>
</dbReference>
<keyword evidence="3" id="KW-1185">Reference proteome</keyword>
<dbReference type="GO" id="GO:0004519">
    <property type="term" value="F:endonuclease activity"/>
    <property type="evidence" value="ECO:0007669"/>
    <property type="project" value="UniProtKB-KW"/>
</dbReference>
<proteinExistence type="predicted"/>
<dbReference type="KEGG" id="gim:F1728_15120"/>
<evidence type="ECO:0000259" key="1">
    <source>
        <dbReference type="Pfam" id="PF13391"/>
    </source>
</evidence>
<dbReference type="Proteomes" id="UP000427281">
    <property type="component" value="Chromosome"/>
</dbReference>
<organism evidence="2 3">
    <name type="scientific">Gimesia benthica</name>
    <dbReference type="NCBI Taxonomy" id="2608982"/>
    <lineage>
        <taxon>Bacteria</taxon>
        <taxon>Pseudomonadati</taxon>
        <taxon>Planctomycetota</taxon>
        <taxon>Planctomycetia</taxon>
        <taxon>Planctomycetales</taxon>
        <taxon>Planctomycetaceae</taxon>
        <taxon>Gimesia</taxon>
    </lineage>
</organism>
<dbReference type="EMBL" id="CP043930">
    <property type="protein sequence ID" value="QGQ23930.1"/>
    <property type="molecule type" value="Genomic_DNA"/>
</dbReference>
<name>A0A6I6AEF3_9PLAN</name>
<dbReference type="Pfam" id="PF13391">
    <property type="entry name" value="HNH_2"/>
    <property type="match status" value="1"/>
</dbReference>
<dbReference type="AlphaFoldDB" id="A0A6I6AEF3"/>
<keyword evidence="2" id="KW-0378">Hydrolase</keyword>
<dbReference type="RefSeq" id="WP_155364826.1">
    <property type="nucleotide sequence ID" value="NZ_CP043930.1"/>
</dbReference>
<gene>
    <name evidence="2" type="ORF">F1728_15120</name>
</gene>
<keyword evidence="2" id="KW-0540">Nuclease</keyword>
<protein>
    <submittedName>
        <fullName evidence="2">HNH endonuclease</fullName>
    </submittedName>
</protein>
<feature type="domain" description="HNH nuclease" evidence="1">
    <location>
        <begin position="374"/>
        <end position="423"/>
    </location>
</feature>
<keyword evidence="2" id="KW-0255">Endonuclease</keyword>
<accession>A0A6I6AEF3</accession>
<evidence type="ECO:0000313" key="3">
    <source>
        <dbReference type="Proteomes" id="UP000427281"/>
    </source>
</evidence>
<evidence type="ECO:0000313" key="2">
    <source>
        <dbReference type="EMBL" id="QGQ23930.1"/>
    </source>
</evidence>